<dbReference type="GO" id="GO:0010972">
    <property type="term" value="P:negative regulation of G2/M transition of mitotic cell cycle"/>
    <property type="evidence" value="ECO:0007669"/>
    <property type="project" value="TreeGrafter"/>
</dbReference>
<reference evidence="1" key="1">
    <citation type="journal article" date="2014" name="Genome Announc.">
        <title>De novo whole-genome sequence and genome annotation of Lichtheimia ramosa.</title>
        <authorList>
            <person name="Linde J."/>
            <person name="Schwartze V."/>
            <person name="Binder U."/>
            <person name="Lass-Florl C."/>
            <person name="Voigt K."/>
            <person name="Horn F."/>
        </authorList>
    </citation>
    <scope>NUCLEOTIDE SEQUENCE</scope>
    <source>
        <strain evidence="1">JMRC FSU:6197</strain>
    </source>
</reference>
<dbReference type="PANTHER" id="PTHR43628:SF1">
    <property type="entry name" value="CHITIN SYNTHASE REGULATORY FACTOR 2-RELATED"/>
    <property type="match status" value="1"/>
</dbReference>
<dbReference type="InterPro" id="IPR006597">
    <property type="entry name" value="Sel1-like"/>
</dbReference>
<dbReference type="SUPFAM" id="SSF81901">
    <property type="entry name" value="HCP-like"/>
    <property type="match status" value="1"/>
</dbReference>
<protein>
    <recommendedName>
        <fullName evidence="2">HCP-like protein</fullName>
    </recommendedName>
</protein>
<sequence>MLKRFQSLFVKDERSHHHRANSGNVKLPHSCSTSYVKEPLLDRPNKIGIEPCVTPSTSSNISTSSRIKPADIDKHVQKGIEFHELGELEKATHHFRQCAKEGSPIGMFLYGISLRHGWGCKANSALAFQYLQKAAEYAVSGLQKSCDGKKNEYDALFASKKGELVIAIYELGVSFQQGWGVSRSRETAFYYFKIAAQLGDADAQNEVGHCYYHGFGTKKDQYLAAKYYRMAAEQGRGLMGNSWIFKSKYDNVVVEE</sequence>
<dbReference type="Pfam" id="PF08238">
    <property type="entry name" value="Sel1"/>
    <property type="match status" value="3"/>
</dbReference>
<evidence type="ECO:0008006" key="2">
    <source>
        <dbReference type="Google" id="ProtNLM"/>
    </source>
</evidence>
<dbReference type="GO" id="GO:0032153">
    <property type="term" value="C:cell division site"/>
    <property type="evidence" value="ECO:0007669"/>
    <property type="project" value="TreeGrafter"/>
</dbReference>
<gene>
    <name evidence="1" type="ORF">LRAMOSA03993</name>
</gene>
<dbReference type="EMBL" id="LK023346">
    <property type="protein sequence ID" value="CDS11730.1"/>
    <property type="molecule type" value="Genomic_DNA"/>
</dbReference>
<dbReference type="SMART" id="SM00671">
    <property type="entry name" value="SEL1"/>
    <property type="match status" value="3"/>
</dbReference>
<dbReference type="Gene3D" id="1.25.40.10">
    <property type="entry name" value="Tetratricopeptide repeat domain"/>
    <property type="match status" value="1"/>
</dbReference>
<dbReference type="InterPro" id="IPR011990">
    <property type="entry name" value="TPR-like_helical_dom_sf"/>
</dbReference>
<proteinExistence type="predicted"/>
<accession>A0A077WWS2</accession>
<dbReference type="AlphaFoldDB" id="A0A077WWS2"/>
<name>A0A077WWS2_9FUNG</name>
<evidence type="ECO:0000313" key="1">
    <source>
        <dbReference type="EMBL" id="CDS11730.1"/>
    </source>
</evidence>
<dbReference type="InterPro" id="IPR052945">
    <property type="entry name" value="Mitotic_Regulator"/>
</dbReference>
<organism evidence="1">
    <name type="scientific">Lichtheimia ramosa</name>
    <dbReference type="NCBI Taxonomy" id="688394"/>
    <lineage>
        <taxon>Eukaryota</taxon>
        <taxon>Fungi</taxon>
        <taxon>Fungi incertae sedis</taxon>
        <taxon>Mucoromycota</taxon>
        <taxon>Mucoromycotina</taxon>
        <taxon>Mucoromycetes</taxon>
        <taxon>Mucorales</taxon>
        <taxon>Lichtheimiaceae</taxon>
        <taxon>Lichtheimia</taxon>
    </lineage>
</organism>
<dbReference type="OrthoDB" id="2148946at2759"/>
<dbReference type="PANTHER" id="PTHR43628">
    <property type="entry name" value="ACTIVATOR OF C KINASE PROTEIN 1-RELATED"/>
    <property type="match status" value="1"/>
</dbReference>